<accession>A0ABS9MHJ9</accession>
<dbReference type="Pfam" id="PF00881">
    <property type="entry name" value="Nitroreductase"/>
    <property type="match status" value="1"/>
</dbReference>
<keyword evidence="4" id="KW-0288">FMN</keyword>
<evidence type="ECO:0000313" key="8">
    <source>
        <dbReference type="Proteomes" id="UP001298681"/>
    </source>
</evidence>
<keyword evidence="3" id="KW-0285">Flavoprotein</keyword>
<organism evidence="7 8">
    <name type="scientific">Anaeromassilibacillus senegalensis</name>
    <dbReference type="NCBI Taxonomy" id="1673717"/>
    <lineage>
        <taxon>Bacteria</taxon>
        <taxon>Bacillati</taxon>
        <taxon>Bacillota</taxon>
        <taxon>Clostridia</taxon>
        <taxon>Eubacteriales</taxon>
        <taxon>Acutalibacteraceae</taxon>
        <taxon>Anaeromassilibacillus</taxon>
    </lineage>
</organism>
<dbReference type="SUPFAM" id="SSF55469">
    <property type="entry name" value="FMN-dependent nitroreductase-like"/>
    <property type="match status" value="1"/>
</dbReference>
<comment type="similarity">
    <text evidence="2">Belongs to the nitroreductase family.</text>
</comment>
<reference evidence="7 8" key="1">
    <citation type="submission" date="2022-01" db="EMBL/GenBank/DDBJ databases">
        <title>Collection of gut derived symbiotic bacterial strains cultured from healthy donors.</title>
        <authorList>
            <person name="Lin H."/>
            <person name="Kohout C."/>
            <person name="Waligurski E."/>
            <person name="Pamer E.G."/>
        </authorList>
    </citation>
    <scope>NUCLEOTIDE SEQUENCE [LARGE SCALE GENOMIC DNA]</scope>
    <source>
        <strain evidence="7 8">DFI.7.58</strain>
    </source>
</reference>
<evidence type="ECO:0000256" key="5">
    <source>
        <dbReference type="ARBA" id="ARBA00023002"/>
    </source>
</evidence>
<keyword evidence="8" id="KW-1185">Reference proteome</keyword>
<proteinExistence type="inferred from homology"/>
<dbReference type="RefSeq" id="WP_191362193.1">
    <property type="nucleotide sequence ID" value="NZ_JAKNHQ010000005.1"/>
</dbReference>
<dbReference type="EMBL" id="JAKNHQ010000005">
    <property type="protein sequence ID" value="MCG4610284.1"/>
    <property type="molecule type" value="Genomic_DNA"/>
</dbReference>
<dbReference type="Gene3D" id="3.40.109.10">
    <property type="entry name" value="NADH Oxidase"/>
    <property type="match status" value="1"/>
</dbReference>
<evidence type="ECO:0000256" key="1">
    <source>
        <dbReference type="ARBA" id="ARBA00001917"/>
    </source>
</evidence>
<keyword evidence="5" id="KW-0560">Oxidoreductase</keyword>
<name>A0ABS9MHJ9_9FIRM</name>
<evidence type="ECO:0000256" key="4">
    <source>
        <dbReference type="ARBA" id="ARBA00022643"/>
    </source>
</evidence>
<evidence type="ECO:0000259" key="6">
    <source>
        <dbReference type="Pfam" id="PF00881"/>
    </source>
</evidence>
<dbReference type="CDD" id="cd02136">
    <property type="entry name" value="PnbA_NfnB-like"/>
    <property type="match status" value="1"/>
</dbReference>
<gene>
    <name evidence="7" type="ORF">L0P57_04995</name>
</gene>
<protein>
    <submittedName>
        <fullName evidence="7">Nitroreductase</fullName>
    </submittedName>
</protein>
<evidence type="ECO:0000256" key="3">
    <source>
        <dbReference type="ARBA" id="ARBA00022630"/>
    </source>
</evidence>
<evidence type="ECO:0000256" key="2">
    <source>
        <dbReference type="ARBA" id="ARBA00007118"/>
    </source>
</evidence>
<comment type="cofactor">
    <cofactor evidence="1">
        <name>FMN</name>
        <dbReference type="ChEBI" id="CHEBI:58210"/>
    </cofactor>
</comment>
<dbReference type="PANTHER" id="PTHR43673:SF2">
    <property type="entry name" value="NITROREDUCTASE"/>
    <property type="match status" value="1"/>
</dbReference>
<sequence>MILNHTVEALMERRSIRSYRSEQVSEEELTDILKTGKYAPSAMGRQARHFTVIQNKALLADIRAAMQDATDDPFYGAPTVIVLSAPADARFAPEDTSCAIMNLMLAAHSYGLGTCFIGCVRDVLRTPAIQSRLKLPEGYIPYSCITLGYPKEHADAPAPRRTDDVSYVR</sequence>
<evidence type="ECO:0000313" key="7">
    <source>
        <dbReference type="EMBL" id="MCG4610284.1"/>
    </source>
</evidence>
<feature type="domain" description="Nitroreductase" evidence="6">
    <location>
        <begin position="66"/>
        <end position="149"/>
    </location>
</feature>
<comment type="caution">
    <text evidence="7">The sequence shown here is derived from an EMBL/GenBank/DDBJ whole genome shotgun (WGS) entry which is preliminary data.</text>
</comment>
<dbReference type="PANTHER" id="PTHR43673">
    <property type="entry name" value="NAD(P)H NITROREDUCTASE YDGI-RELATED"/>
    <property type="match status" value="1"/>
</dbReference>
<dbReference type="InterPro" id="IPR000415">
    <property type="entry name" value="Nitroreductase-like"/>
</dbReference>
<dbReference type="Proteomes" id="UP001298681">
    <property type="component" value="Unassembled WGS sequence"/>
</dbReference>
<dbReference type="InterPro" id="IPR029479">
    <property type="entry name" value="Nitroreductase"/>
</dbReference>